<dbReference type="PANTHER" id="PTHR11972">
    <property type="entry name" value="NADPH OXIDASE"/>
    <property type="match status" value="1"/>
</dbReference>
<feature type="domain" description="FAD-binding FR-type" evidence="9">
    <location>
        <begin position="301"/>
        <end position="420"/>
    </location>
</feature>
<evidence type="ECO:0000256" key="5">
    <source>
        <dbReference type="ARBA" id="ARBA00023065"/>
    </source>
</evidence>
<name>A0A197K1E7_9FUNG</name>
<dbReference type="PANTHER" id="PTHR11972:SF69">
    <property type="entry name" value="FERRIC REDUCTION OXIDASE 6-RELATED"/>
    <property type="match status" value="1"/>
</dbReference>
<feature type="region of interest" description="Disordered" evidence="7">
    <location>
        <begin position="609"/>
        <end position="629"/>
    </location>
</feature>
<dbReference type="InterPro" id="IPR039261">
    <property type="entry name" value="FNR_nucleotide-bd"/>
</dbReference>
<dbReference type="Proteomes" id="UP000078512">
    <property type="component" value="Unassembled WGS sequence"/>
</dbReference>
<keyword evidence="5" id="KW-0813">Transport</keyword>
<feature type="transmembrane region" description="Helical" evidence="8">
    <location>
        <begin position="145"/>
        <end position="168"/>
    </location>
</feature>
<keyword evidence="6 8" id="KW-0472">Membrane</keyword>
<dbReference type="OrthoDB" id="10006946at2759"/>
<evidence type="ECO:0000256" key="1">
    <source>
        <dbReference type="ARBA" id="ARBA00004141"/>
    </source>
</evidence>
<dbReference type="EMBL" id="KV442036">
    <property type="protein sequence ID" value="OAQ30289.1"/>
    <property type="molecule type" value="Genomic_DNA"/>
</dbReference>
<dbReference type="InterPro" id="IPR017938">
    <property type="entry name" value="Riboflavin_synthase-like_b-brl"/>
</dbReference>
<reference evidence="10 11" key="1">
    <citation type="submission" date="2016-05" db="EMBL/GenBank/DDBJ databases">
        <title>Genome sequencing reveals origins of a unique bacterial endosymbiosis in the earliest lineages of terrestrial Fungi.</title>
        <authorList>
            <consortium name="DOE Joint Genome Institute"/>
            <person name="Uehling J."/>
            <person name="Gryganskyi A."/>
            <person name="Hameed K."/>
            <person name="Tschaplinski T."/>
            <person name="Misztal P."/>
            <person name="Wu S."/>
            <person name="Desiro A."/>
            <person name="Vande Pol N."/>
            <person name="Du Z.-Y."/>
            <person name="Zienkiewicz A."/>
            <person name="Zienkiewicz K."/>
            <person name="Morin E."/>
            <person name="Tisserant E."/>
            <person name="Splivallo R."/>
            <person name="Hainaut M."/>
            <person name="Henrissat B."/>
            <person name="Ohm R."/>
            <person name="Kuo A."/>
            <person name="Yan J."/>
            <person name="Lipzen A."/>
            <person name="Nolan M."/>
            <person name="Labutti K."/>
            <person name="Barry K."/>
            <person name="Goldstein A."/>
            <person name="Labbe J."/>
            <person name="Schadt C."/>
            <person name="Tuskan G."/>
            <person name="Grigoriev I."/>
            <person name="Martin F."/>
            <person name="Vilgalys R."/>
            <person name="Bonito G."/>
        </authorList>
    </citation>
    <scope>NUCLEOTIDE SEQUENCE [LARGE SCALE GENOMIC DNA]</scope>
    <source>
        <strain evidence="10 11">AG-77</strain>
    </source>
</reference>
<evidence type="ECO:0000256" key="8">
    <source>
        <dbReference type="SAM" id="Phobius"/>
    </source>
</evidence>
<dbReference type="GO" id="GO:0006811">
    <property type="term" value="P:monoatomic ion transport"/>
    <property type="evidence" value="ECO:0007669"/>
    <property type="project" value="UniProtKB-KW"/>
</dbReference>
<evidence type="ECO:0000256" key="3">
    <source>
        <dbReference type="ARBA" id="ARBA00022989"/>
    </source>
</evidence>
<feature type="transmembrane region" description="Helical" evidence="8">
    <location>
        <begin position="731"/>
        <end position="757"/>
    </location>
</feature>
<dbReference type="SUPFAM" id="SSF63380">
    <property type="entry name" value="Riboflavin synthase domain-like"/>
    <property type="match status" value="1"/>
</dbReference>
<evidence type="ECO:0000256" key="2">
    <source>
        <dbReference type="ARBA" id="ARBA00022692"/>
    </source>
</evidence>
<feature type="transmembrane region" description="Helical" evidence="8">
    <location>
        <begin position="46"/>
        <end position="67"/>
    </location>
</feature>
<proteinExistence type="predicted"/>
<sequence>MGYKFQVLALAALSIWVIFLFIDFRITWLVRVRLSDLYYFNRRDLIFIGLFATPAILSHLITIWGHYYRADDLFQESIRLVSTSSVKERKRISVWERHDPWLGYTVKYWVLVGVSVALNLVWFVQPVVAYLPRGMKFLGKYAACMAYFAFGSGYAAMGSCGLLLLLVLRRSMLQALGFTYADILPLHRWMGVAFIVWSTIHTICYILYYVHFNAFWRNFNFDGTTRGPQNMIALVAYAALLGLGITAIPQVRRSCYLLFITLHRVFTVITFLGTLMHFPYYMIWYYVLPSVCLYLADRFVPKFIQSCAISPDAICSFDKEADILTIVLVSKDRLEPLKPYYPGDYVNIEFPEISMIYHPFTIASYWAEDPYSMTIYVRTFQETKTSWTGALARLCEDATTDEPVVLKARVDGVFGDRTHDYLSSGVMVIFSAGAAITTFMGLLKAMAAQIEASQATMNNPVTIEVHLICTFRYESELYAYGDFMHRITHDPRFTSWLHTQIYVSRPDKMAPPPLCESGLCTSEFVCGRVDEPEEEQNGEGKNRGSEAAPLLGGGSKESKLKYGSVASRLSNARRINVEGQSEEECCMGCGAECSGGSGSGSTSSSASSLAATISVSPPSNSRSDSASTLTTSDVHTKTLLNGASASAAAAAAFASGCYRYKSLPTFPAANSAAIATVHAKKDLFLTTLILVLPMLAYLWGRAIPWEGTYKGEYRWCRTTKDEDQHMTNRCMWSYAILPGVVHVLAASCIGYFALFVARRTNLFRAASSHGSRVATVSVAETNNAAFRSYANLIRGLGGDNASAAAVSGSVTLHRHGVMKAAVKKQQGIEFKRGRIQVNHHIQELITLGVGHRRPAGGDKGGNDTEALMGGVVEEEQEVKVKEGGVIVFGGGPDAFVDMIEESCKKARWVVDFHRETWAP</sequence>
<dbReference type="InterPro" id="IPR017927">
    <property type="entry name" value="FAD-bd_FR_type"/>
</dbReference>
<feature type="transmembrane region" description="Helical" evidence="8">
    <location>
        <begin position="7"/>
        <end position="26"/>
    </location>
</feature>
<dbReference type="PROSITE" id="PS51384">
    <property type="entry name" value="FAD_FR"/>
    <property type="match status" value="1"/>
</dbReference>
<comment type="subcellular location">
    <subcellularLocation>
        <location evidence="1">Membrane</location>
        <topology evidence="1">Multi-pass membrane protein</topology>
    </subcellularLocation>
</comment>
<feature type="transmembrane region" description="Helical" evidence="8">
    <location>
        <begin position="189"/>
        <end position="210"/>
    </location>
</feature>
<dbReference type="Pfam" id="PF08022">
    <property type="entry name" value="FAD_binding_8"/>
    <property type="match status" value="1"/>
</dbReference>
<dbReference type="Pfam" id="PF01794">
    <property type="entry name" value="Ferric_reduct"/>
    <property type="match status" value="1"/>
</dbReference>
<evidence type="ECO:0000256" key="4">
    <source>
        <dbReference type="ARBA" id="ARBA00023002"/>
    </source>
</evidence>
<dbReference type="STRING" id="1314771.A0A197K1E7"/>
<keyword evidence="4" id="KW-0560">Oxidoreductase</keyword>
<dbReference type="GO" id="GO:0005886">
    <property type="term" value="C:plasma membrane"/>
    <property type="evidence" value="ECO:0007669"/>
    <property type="project" value="TreeGrafter"/>
</dbReference>
<feature type="compositionally biased region" description="Low complexity" evidence="7">
    <location>
        <begin position="609"/>
        <end position="627"/>
    </location>
</feature>
<dbReference type="SFLD" id="SFLDS00052">
    <property type="entry name" value="Ferric_Reductase_Domain"/>
    <property type="match status" value="1"/>
</dbReference>
<feature type="region of interest" description="Disordered" evidence="7">
    <location>
        <begin position="531"/>
        <end position="556"/>
    </location>
</feature>
<keyword evidence="2 8" id="KW-0812">Transmembrane</keyword>
<keyword evidence="11" id="KW-1185">Reference proteome</keyword>
<dbReference type="CDD" id="cd06186">
    <property type="entry name" value="NOX_Duox_like_FAD_NADP"/>
    <property type="match status" value="1"/>
</dbReference>
<gene>
    <name evidence="10" type="ORF">K457DRAFT_155256</name>
</gene>
<protein>
    <recommendedName>
        <fullName evidence="9">FAD-binding FR-type domain-containing protein</fullName>
    </recommendedName>
</protein>
<dbReference type="GO" id="GO:0016491">
    <property type="term" value="F:oxidoreductase activity"/>
    <property type="evidence" value="ECO:0007669"/>
    <property type="project" value="UniProtKB-KW"/>
</dbReference>
<dbReference type="InterPro" id="IPR013112">
    <property type="entry name" value="FAD-bd_8"/>
</dbReference>
<dbReference type="AlphaFoldDB" id="A0A197K1E7"/>
<evidence type="ECO:0000313" key="11">
    <source>
        <dbReference type="Proteomes" id="UP000078512"/>
    </source>
</evidence>
<organism evidence="10 11">
    <name type="scientific">Linnemannia elongata AG-77</name>
    <dbReference type="NCBI Taxonomy" id="1314771"/>
    <lineage>
        <taxon>Eukaryota</taxon>
        <taxon>Fungi</taxon>
        <taxon>Fungi incertae sedis</taxon>
        <taxon>Mucoromycota</taxon>
        <taxon>Mortierellomycotina</taxon>
        <taxon>Mortierellomycetes</taxon>
        <taxon>Mortierellales</taxon>
        <taxon>Mortierellaceae</taxon>
        <taxon>Linnemannia</taxon>
    </lineage>
</organism>
<evidence type="ECO:0000313" key="10">
    <source>
        <dbReference type="EMBL" id="OAQ30289.1"/>
    </source>
</evidence>
<dbReference type="InterPro" id="IPR013130">
    <property type="entry name" value="Fe3_Rdtase_TM_dom"/>
</dbReference>
<dbReference type="InterPro" id="IPR050369">
    <property type="entry name" value="RBOH/FRE"/>
</dbReference>
<feature type="transmembrane region" description="Helical" evidence="8">
    <location>
        <begin position="230"/>
        <end position="248"/>
    </location>
</feature>
<feature type="transmembrane region" description="Helical" evidence="8">
    <location>
        <begin position="106"/>
        <end position="125"/>
    </location>
</feature>
<evidence type="ECO:0000259" key="9">
    <source>
        <dbReference type="PROSITE" id="PS51384"/>
    </source>
</evidence>
<feature type="transmembrane region" description="Helical" evidence="8">
    <location>
        <begin position="683"/>
        <end position="700"/>
    </location>
</feature>
<keyword evidence="5" id="KW-0406">Ion transport</keyword>
<evidence type="ECO:0000256" key="7">
    <source>
        <dbReference type="SAM" id="MobiDB-lite"/>
    </source>
</evidence>
<evidence type="ECO:0000256" key="6">
    <source>
        <dbReference type="ARBA" id="ARBA00023136"/>
    </source>
</evidence>
<keyword evidence="3 8" id="KW-1133">Transmembrane helix</keyword>
<dbReference type="Gene3D" id="3.40.50.80">
    <property type="entry name" value="Nucleotide-binding domain of ferredoxin-NADP reductase (FNR) module"/>
    <property type="match status" value="1"/>
</dbReference>
<accession>A0A197K1E7</accession>